<dbReference type="eggNOG" id="arCOG01499">
    <property type="taxonomic scope" value="Archaea"/>
</dbReference>
<dbReference type="KEGG" id="mez:Mtc_0163"/>
<keyword evidence="5" id="KW-1185">Reference proteome</keyword>
<dbReference type="PANTHER" id="PTHR43105">
    <property type="entry name" value="RESPIRATORY NITRATE REDUCTASE"/>
    <property type="match status" value="1"/>
</dbReference>
<comment type="catalytic activity">
    <reaction evidence="2">
        <text>N-formylmethanofuran + 2 oxidized [2Fe-2S]-[ferredoxin] + H2O = methanofuran + 2 reduced [2Fe-2S]-[ferredoxin] + CO2 + H(+)</text>
        <dbReference type="Rhea" id="RHEA:19841"/>
        <dbReference type="Rhea" id="RHEA-COMP:10000"/>
        <dbReference type="Rhea" id="RHEA-COMP:10001"/>
        <dbReference type="ChEBI" id="CHEBI:15377"/>
        <dbReference type="ChEBI" id="CHEBI:15378"/>
        <dbReference type="ChEBI" id="CHEBI:16526"/>
        <dbReference type="ChEBI" id="CHEBI:33737"/>
        <dbReference type="ChEBI" id="CHEBI:33738"/>
        <dbReference type="ChEBI" id="CHEBI:57727"/>
        <dbReference type="ChEBI" id="CHEBI:58151"/>
    </reaction>
</comment>
<proteinExistence type="inferred from homology"/>
<dbReference type="GO" id="GO:0003954">
    <property type="term" value="F:NADH dehydrogenase activity"/>
    <property type="evidence" value="ECO:0007669"/>
    <property type="project" value="TreeGrafter"/>
</dbReference>
<dbReference type="EC" id="1.2.7.12" evidence="2"/>
<dbReference type="STRING" id="1041930.Mtc_0163"/>
<comment type="function">
    <text evidence="2">Catalyzes the reversible oxidation of CO(2) and methanofuran (MFR) to N-formylmethanofuran (CHO-MFR). This enzyme is oxygen-labile.</text>
</comment>
<gene>
    <name evidence="4" type="primary">fmdB</name>
    <name evidence="4" type="ordered locus">Mtc_0163</name>
</gene>
<sequence>MSNMVKTDLVKQEQEVIRCTDVTCPVCGMSCDDVEVELTPTSVTTKNACLMGDAKFQELRSPHRFVYPTVNGERVTWEEALNAAADILVKAKRPFFFIGSETSNEAMAAGIEIAEYLGGLVDGNATICHGPTVMAFQDVGMAGCTLGECRNRSDLAIYWGCNPADSHPRHMSRHSMYMRGFFVEQGYQGRKMIVVDPRRSPTAAQADLHVQVKPGRDFELLNAVMVALRGMELHPDTEKVTGVSVDTIKKMAEMIKECKFGVIWVGLGIASTHGKHHNASMAMRLTQLANDYTKFVILANRGHCNVAGFNQVLSWTCGFPFAVDYSRGVPRYQPGEYSCVDALRRGEVDAMLVMCADLGAHLPKKAVERMMDIPVISIEIAPGPQAFVSDVILPGVLDGMECEGTFYRMDNVPIYARSFCKPPFDFTTSNEHTLKQLLKIIKEKKPK</sequence>
<evidence type="ECO:0000313" key="4">
    <source>
        <dbReference type="EMBL" id="AFC98934.1"/>
    </source>
</evidence>
<comment type="pathway">
    <text evidence="2">One-carbon metabolism; methanogenesis from CO(2); 5,10-methenyl-5,6,7,8-tetrahydromethanopterin from CO(2): step 1/3.</text>
</comment>
<dbReference type="InterPro" id="IPR006656">
    <property type="entry name" value="Mopterin_OxRdtase"/>
</dbReference>
<dbReference type="NCBIfam" id="TIGR03129">
    <property type="entry name" value="one_C_dehyd_B"/>
    <property type="match status" value="1"/>
</dbReference>
<evidence type="ECO:0000256" key="1">
    <source>
        <dbReference type="ARBA" id="ARBA00023002"/>
    </source>
</evidence>
<dbReference type="Pfam" id="PF00384">
    <property type="entry name" value="Molybdopterin"/>
    <property type="match status" value="1"/>
</dbReference>
<dbReference type="SUPFAM" id="SSF53706">
    <property type="entry name" value="Formate dehydrogenase/DMSO reductase, domains 1-3"/>
    <property type="match status" value="1"/>
</dbReference>
<dbReference type="CDD" id="cd02761">
    <property type="entry name" value="MopB_FmdB-FwdB"/>
    <property type="match status" value="1"/>
</dbReference>
<dbReference type="PIRSF" id="PIRSF005646">
    <property type="entry name" value="FwdB"/>
    <property type="match status" value="1"/>
</dbReference>
<organism evidence="4 5">
    <name type="scientific">Methanocella conradii (strain DSM 24694 / JCM 17849 / CGMCC 1.5162 / HZ254)</name>
    <dbReference type="NCBI Taxonomy" id="1041930"/>
    <lineage>
        <taxon>Archaea</taxon>
        <taxon>Methanobacteriati</taxon>
        <taxon>Methanobacteriota</taxon>
        <taxon>Stenosarchaea group</taxon>
        <taxon>Methanomicrobia</taxon>
        <taxon>Methanocellales</taxon>
        <taxon>Methanocellaceae</taxon>
        <taxon>Methanocella</taxon>
    </lineage>
</organism>
<accession>H8I6P2</accession>
<dbReference type="Proteomes" id="UP000005233">
    <property type="component" value="Chromosome"/>
</dbReference>
<evidence type="ECO:0000256" key="2">
    <source>
        <dbReference type="PIRNR" id="PIRNR005646"/>
    </source>
</evidence>
<feature type="domain" description="Molybdopterin oxidoreductase" evidence="3">
    <location>
        <begin position="73"/>
        <end position="425"/>
    </location>
</feature>
<evidence type="ECO:0000313" key="5">
    <source>
        <dbReference type="Proteomes" id="UP000005233"/>
    </source>
</evidence>
<dbReference type="Gene3D" id="3.40.228.10">
    <property type="entry name" value="Dimethylsulfoxide Reductase, domain 2"/>
    <property type="match status" value="2"/>
</dbReference>
<protein>
    <recommendedName>
        <fullName evidence="2">formylmethanofuran dehydrogenase subunit B</fullName>
        <ecNumber evidence="2">1.2.7.12</ecNumber>
    </recommendedName>
</protein>
<dbReference type="EMBL" id="CP003243">
    <property type="protein sequence ID" value="AFC98934.1"/>
    <property type="molecule type" value="Genomic_DNA"/>
</dbReference>
<keyword evidence="2" id="KW-0712">Selenocysteine</keyword>
<dbReference type="Gene3D" id="3.40.50.740">
    <property type="match status" value="2"/>
</dbReference>
<keyword evidence="2" id="KW-0484">Methanogenesis</keyword>
<comment type="similarity">
    <text evidence="2">Belongs to the FwdB family.</text>
</comment>
<name>H8I6P2_METCZ</name>
<dbReference type="GO" id="GO:0022904">
    <property type="term" value="P:respiratory electron transport chain"/>
    <property type="evidence" value="ECO:0007669"/>
    <property type="project" value="TreeGrafter"/>
</dbReference>
<dbReference type="HOGENOM" id="CLU_034348_0_0_2"/>
<dbReference type="InterPro" id="IPR050123">
    <property type="entry name" value="Prok_molybdopt-oxidoreductase"/>
</dbReference>
<reference evidence="4 5" key="1">
    <citation type="journal article" date="2012" name="J. Bacteriol.">
        <title>Complete genome sequence of a thermophilic methanogen, Methanocella conradii HZ254, isolated from Chinese rice field soil.</title>
        <authorList>
            <person name="Lu Z."/>
            <person name="Lu Y."/>
        </authorList>
    </citation>
    <scope>NUCLEOTIDE SEQUENCE [LARGE SCALE GENOMIC DNA]</scope>
    <source>
        <strain evidence="5">DSM 24694 / JCM 17849 / CGMCC 1.5162 / HZ254</strain>
    </source>
</reference>
<keyword evidence="1 2" id="KW-0560">Oxidoreductase</keyword>
<dbReference type="AlphaFoldDB" id="H8I6P2"/>
<dbReference type="GO" id="GO:0019386">
    <property type="term" value="P:methanogenesis, from carbon dioxide"/>
    <property type="evidence" value="ECO:0007669"/>
    <property type="project" value="UniProtKB-UniRule"/>
</dbReference>
<dbReference type="GO" id="GO:0018493">
    <property type="term" value="F:formylmethanofuran dehydrogenase activity"/>
    <property type="evidence" value="ECO:0007669"/>
    <property type="project" value="UniProtKB-UniRule"/>
</dbReference>
<dbReference type="InterPro" id="IPR016457">
    <property type="entry name" value="Formylmethanofuran_DH_bsu"/>
</dbReference>
<evidence type="ECO:0000259" key="3">
    <source>
        <dbReference type="Pfam" id="PF00384"/>
    </source>
</evidence>
<dbReference type="GO" id="GO:0016020">
    <property type="term" value="C:membrane"/>
    <property type="evidence" value="ECO:0007669"/>
    <property type="project" value="TreeGrafter"/>
</dbReference>
<dbReference type="PANTHER" id="PTHR43105:SF14">
    <property type="entry name" value="FORMATE DEHYDROGENASE H"/>
    <property type="match status" value="1"/>
</dbReference>